<keyword evidence="3 8" id="KW-0645">Protease</keyword>
<dbReference type="PRINTS" id="PR00722">
    <property type="entry name" value="CHYMOTRYPSIN"/>
</dbReference>
<feature type="non-terminal residue" evidence="10">
    <location>
        <position position="1"/>
    </location>
</feature>
<dbReference type="InterPro" id="IPR033116">
    <property type="entry name" value="TRYPSIN_SER"/>
</dbReference>
<gene>
    <name evidence="10" type="primary">Snk_2</name>
    <name evidence="10" type="ORF">G6Z77_0006457</name>
</gene>
<dbReference type="Pfam" id="PF00089">
    <property type="entry name" value="Trypsin"/>
    <property type="match status" value="1"/>
</dbReference>
<dbReference type="InterPro" id="IPR018114">
    <property type="entry name" value="TRYPSIN_HIS"/>
</dbReference>
<evidence type="ECO:0000256" key="3">
    <source>
        <dbReference type="ARBA" id="ARBA00022670"/>
    </source>
</evidence>
<keyword evidence="4 8" id="KW-0378">Hydrolase</keyword>
<sequence>SECEEYAREIMGITLVRTRDSDVRIVPNRSCRSASRLANDSNAAQEGEFPHMVAVGNRNSDEGNEFIQFCGGTLISHTWVLSAAHCIHNIDRANAVKIGTTRLTDQKGVIISIKHAIVHPNYKPPAMYADIALIELMNSVTFNTFIQPACLYQQYDTVPRKAWITGWGLTSFDGDKGSDQLLKAQLDVVDNLYCASQYNASEVILPYGIATSMICAGDPRNNWTRDSCKGDSGGPLQVLPESECLFQVIGIVSFGRGCALYQIPNVYTRVSYYLPWIEDNVWPHGQ</sequence>
<comment type="caution">
    <text evidence="10">The sequence shown here is derived from an EMBL/GenBank/DDBJ whole genome shotgun (WGS) entry which is preliminary data.</text>
</comment>
<protein>
    <recommendedName>
        <fullName evidence="7">chymotrypsin</fullName>
        <ecNumber evidence="7">3.4.21.1</ecNumber>
    </recommendedName>
</protein>
<evidence type="ECO:0000313" key="11">
    <source>
        <dbReference type="Proteomes" id="UP000670152"/>
    </source>
</evidence>
<proteinExistence type="predicted"/>
<dbReference type="GO" id="GO:0016485">
    <property type="term" value="P:protein processing"/>
    <property type="evidence" value="ECO:0007669"/>
    <property type="project" value="UniProtKB-ARBA"/>
</dbReference>
<comment type="subcellular location">
    <subcellularLocation>
        <location evidence="1">Secreted</location>
        <location evidence="1">Extracellular space</location>
    </subcellularLocation>
</comment>
<dbReference type="GO" id="GO:0004252">
    <property type="term" value="F:serine-type endopeptidase activity"/>
    <property type="evidence" value="ECO:0007669"/>
    <property type="project" value="UniProtKB-EC"/>
</dbReference>
<dbReference type="EC" id="3.4.21.1" evidence="7"/>
<keyword evidence="6" id="KW-1015">Disulfide bond</keyword>
<feature type="domain" description="Peptidase S1" evidence="9">
    <location>
        <begin position="37"/>
        <end position="282"/>
    </location>
</feature>
<dbReference type="InterPro" id="IPR001254">
    <property type="entry name" value="Trypsin_dom"/>
</dbReference>
<accession>A0A836JYF6</accession>
<dbReference type="PROSITE" id="PS00135">
    <property type="entry name" value="TRYPSIN_SER"/>
    <property type="match status" value="1"/>
</dbReference>
<evidence type="ECO:0000256" key="4">
    <source>
        <dbReference type="ARBA" id="ARBA00022801"/>
    </source>
</evidence>
<dbReference type="EMBL" id="JAANIB010008022">
    <property type="protein sequence ID" value="KAG5324507.1"/>
    <property type="molecule type" value="Genomic_DNA"/>
</dbReference>
<dbReference type="PANTHER" id="PTHR24252">
    <property type="entry name" value="ACROSIN-RELATED"/>
    <property type="match status" value="1"/>
</dbReference>
<organism evidence="10 11">
    <name type="scientific">Acromyrmex heyeri</name>
    <dbReference type="NCBI Taxonomy" id="230685"/>
    <lineage>
        <taxon>Eukaryota</taxon>
        <taxon>Metazoa</taxon>
        <taxon>Ecdysozoa</taxon>
        <taxon>Arthropoda</taxon>
        <taxon>Hexapoda</taxon>
        <taxon>Insecta</taxon>
        <taxon>Pterygota</taxon>
        <taxon>Neoptera</taxon>
        <taxon>Endopterygota</taxon>
        <taxon>Hymenoptera</taxon>
        <taxon>Apocrita</taxon>
        <taxon>Aculeata</taxon>
        <taxon>Formicoidea</taxon>
        <taxon>Formicidae</taxon>
        <taxon>Myrmicinae</taxon>
        <taxon>Acromyrmex</taxon>
    </lineage>
</organism>
<dbReference type="Gene3D" id="2.40.10.10">
    <property type="entry name" value="Trypsin-like serine proteases"/>
    <property type="match status" value="1"/>
</dbReference>
<dbReference type="PROSITE" id="PS50240">
    <property type="entry name" value="TRYPSIN_DOM"/>
    <property type="match status" value="1"/>
</dbReference>
<dbReference type="FunFam" id="2.40.10.10:FF:000047">
    <property type="entry name" value="Trypsin eta"/>
    <property type="match status" value="1"/>
</dbReference>
<keyword evidence="2" id="KW-0964">Secreted</keyword>
<evidence type="ECO:0000256" key="6">
    <source>
        <dbReference type="ARBA" id="ARBA00023157"/>
    </source>
</evidence>
<dbReference type="PROSITE" id="PS00134">
    <property type="entry name" value="TRYPSIN_HIS"/>
    <property type="match status" value="1"/>
</dbReference>
<feature type="non-terminal residue" evidence="10">
    <location>
        <position position="286"/>
    </location>
</feature>
<dbReference type="InterPro" id="IPR043504">
    <property type="entry name" value="Peptidase_S1_PA_chymotrypsin"/>
</dbReference>
<dbReference type="InterPro" id="IPR009003">
    <property type="entry name" value="Peptidase_S1_PA"/>
</dbReference>
<dbReference type="CDD" id="cd00190">
    <property type="entry name" value="Tryp_SPc"/>
    <property type="match status" value="1"/>
</dbReference>
<reference evidence="10 11" key="1">
    <citation type="submission" date="2020-02" db="EMBL/GenBank/DDBJ databases">
        <title>Relaxed selection underlies rapid genomic changes in the transitions from sociality to social parasitism in ants.</title>
        <authorList>
            <person name="Bi X."/>
        </authorList>
    </citation>
    <scope>NUCLEOTIDE SEQUENCE [LARGE SCALE GENOMIC DNA]</scope>
    <source>
        <strain evidence="10">BGI-DK2014b</strain>
        <tissue evidence="10">Whole body</tissue>
    </source>
</reference>
<evidence type="ECO:0000256" key="2">
    <source>
        <dbReference type="ARBA" id="ARBA00022525"/>
    </source>
</evidence>
<dbReference type="OrthoDB" id="6339452at2759"/>
<dbReference type="GO" id="GO:0005576">
    <property type="term" value="C:extracellular region"/>
    <property type="evidence" value="ECO:0007669"/>
    <property type="project" value="UniProtKB-SubCell"/>
</dbReference>
<evidence type="ECO:0000256" key="1">
    <source>
        <dbReference type="ARBA" id="ARBA00004239"/>
    </source>
</evidence>
<dbReference type="Proteomes" id="UP000670152">
    <property type="component" value="Unassembled WGS sequence"/>
</dbReference>
<name>A0A836JYF6_9HYME</name>
<evidence type="ECO:0000256" key="5">
    <source>
        <dbReference type="ARBA" id="ARBA00022825"/>
    </source>
</evidence>
<dbReference type="PANTHER" id="PTHR24252:SF7">
    <property type="entry name" value="HYALIN"/>
    <property type="match status" value="1"/>
</dbReference>
<keyword evidence="11" id="KW-1185">Reference proteome</keyword>
<dbReference type="SUPFAM" id="SSF50494">
    <property type="entry name" value="Trypsin-like serine proteases"/>
    <property type="match status" value="1"/>
</dbReference>
<dbReference type="SMART" id="SM00020">
    <property type="entry name" value="Tryp_SPc"/>
    <property type="match status" value="1"/>
</dbReference>
<evidence type="ECO:0000256" key="7">
    <source>
        <dbReference type="ARBA" id="ARBA00044036"/>
    </source>
</evidence>
<keyword evidence="5 8" id="KW-0720">Serine protease</keyword>
<dbReference type="AlphaFoldDB" id="A0A836JYF6"/>
<evidence type="ECO:0000259" key="9">
    <source>
        <dbReference type="PROSITE" id="PS50240"/>
    </source>
</evidence>
<dbReference type="InterPro" id="IPR001314">
    <property type="entry name" value="Peptidase_S1A"/>
</dbReference>
<evidence type="ECO:0000313" key="10">
    <source>
        <dbReference type="EMBL" id="KAG5324507.1"/>
    </source>
</evidence>
<evidence type="ECO:0000256" key="8">
    <source>
        <dbReference type="RuleBase" id="RU363034"/>
    </source>
</evidence>